<keyword evidence="1" id="KW-1133">Transmembrane helix</keyword>
<proteinExistence type="predicted"/>
<sequence length="129" mass="13950">MSKSAYSSKVFALYLFVVGPVLVVAPNFLLSIFQIPPTSEVWIHLLGVIVSMIGVYAWVAAKHENKPFLVASVYTRLFVFAAFTTFAAIGLASPMIVFFGVADLLGGMWTYFALKADAQSASIVLAGQH</sequence>
<dbReference type="AlphaFoldDB" id="A0A1S1U608"/>
<keyword evidence="1" id="KW-0472">Membrane</keyword>
<evidence type="ECO:0000313" key="3">
    <source>
        <dbReference type="Proteomes" id="UP000179840"/>
    </source>
</evidence>
<reference evidence="2 3" key="1">
    <citation type="submission" date="2015-06" db="EMBL/GenBank/DDBJ databases">
        <title>Draft genome sequencing of a biphenyl-degrading bacterium, Janthinobacterium lividum MEG1.</title>
        <authorList>
            <person name="Shimodaira J."/>
            <person name="Hatta T."/>
        </authorList>
    </citation>
    <scope>NUCLEOTIDE SEQUENCE [LARGE SCALE GENOMIC DNA]</scope>
    <source>
        <strain evidence="2 3">MEG1</strain>
    </source>
</reference>
<gene>
    <name evidence="2" type="ORF">AKG95_23645</name>
</gene>
<name>A0A1S1U608_9BURK</name>
<dbReference type="Proteomes" id="UP000179840">
    <property type="component" value="Unassembled WGS sequence"/>
</dbReference>
<feature type="transmembrane region" description="Helical" evidence="1">
    <location>
        <begin position="68"/>
        <end position="89"/>
    </location>
</feature>
<evidence type="ECO:0000256" key="1">
    <source>
        <dbReference type="SAM" id="Phobius"/>
    </source>
</evidence>
<keyword evidence="1" id="KW-0812">Transmembrane</keyword>
<comment type="caution">
    <text evidence="2">The sequence shown here is derived from an EMBL/GenBank/DDBJ whole genome shotgun (WGS) entry which is preliminary data.</text>
</comment>
<evidence type="ECO:0000313" key="2">
    <source>
        <dbReference type="EMBL" id="OHV94533.1"/>
    </source>
</evidence>
<feature type="transmembrane region" description="Helical" evidence="1">
    <location>
        <begin position="12"/>
        <end position="35"/>
    </location>
</feature>
<accession>A0A1S1U608</accession>
<dbReference type="EMBL" id="LFKP01000013">
    <property type="protein sequence ID" value="OHV94533.1"/>
    <property type="molecule type" value="Genomic_DNA"/>
</dbReference>
<protein>
    <submittedName>
        <fullName evidence="2">Uncharacterized protein</fullName>
    </submittedName>
</protein>
<feature type="transmembrane region" description="Helical" evidence="1">
    <location>
        <begin position="41"/>
        <end position="61"/>
    </location>
</feature>
<dbReference type="RefSeq" id="WP_071079366.1">
    <property type="nucleotide sequence ID" value="NZ_LFKP01000013.1"/>
</dbReference>
<organism evidence="2 3">
    <name type="scientific">Janthinobacterium lividum</name>
    <dbReference type="NCBI Taxonomy" id="29581"/>
    <lineage>
        <taxon>Bacteria</taxon>
        <taxon>Pseudomonadati</taxon>
        <taxon>Pseudomonadota</taxon>
        <taxon>Betaproteobacteria</taxon>
        <taxon>Burkholderiales</taxon>
        <taxon>Oxalobacteraceae</taxon>
        <taxon>Janthinobacterium</taxon>
    </lineage>
</organism>